<dbReference type="NCBIfam" id="TIGR01297">
    <property type="entry name" value="CDF"/>
    <property type="match status" value="1"/>
</dbReference>
<dbReference type="SUPFAM" id="SSF160240">
    <property type="entry name" value="Cation efflux protein cytoplasmic domain-like"/>
    <property type="match status" value="1"/>
</dbReference>
<feature type="transmembrane region" description="Helical" evidence="10">
    <location>
        <begin position="271"/>
        <end position="294"/>
    </location>
</feature>
<keyword evidence="5" id="KW-0864">Zinc transport</keyword>
<dbReference type="Gene3D" id="1.20.1510.10">
    <property type="entry name" value="Cation efflux protein transmembrane domain"/>
    <property type="match status" value="2"/>
</dbReference>
<evidence type="ECO:0000256" key="7">
    <source>
        <dbReference type="ARBA" id="ARBA00023065"/>
    </source>
</evidence>
<dbReference type="InterPro" id="IPR027470">
    <property type="entry name" value="Cation_efflux_CTD"/>
</dbReference>
<reference evidence="14" key="1">
    <citation type="journal article" date="2014" name="PLoS ONE">
        <title>Transcriptome-Based Identification of ABC Transporters in the Western Tarnished Plant Bug Lygus hesperus.</title>
        <authorList>
            <person name="Hull J.J."/>
            <person name="Chaney K."/>
            <person name="Geib S.M."/>
            <person name="Fabrick J.A."/>
            <person name="Brent C.S."/>
            <person name="Walsh D."/>
            <person name="Lavine L.C."/>
        </authorList>
    </citation>
    <scope>NUCLEOTIDE SEQUENCE</scope>
</reference>
<evidence type="ECO:0000259" key="13">
    <source>
        <dbReference type="Pfam" id="PF16916"/>
    </source>
</evidence>
<feature type="transmembrane region" description="Helical" evidence="10">
    <location>
        <begin position="34"/>
        <end position="50"/>
    </location>
</feature>
<gene>
    <name evidence="14" type="primary">slc30a8</name>
    <name evidence="15" type="synonym">slc30a8_1</name>
    <name evidence="14" type="ORF">CM83_7077</name>
    <name evidence="15" type="ORF">g.979</name>
</gene>
<evidence type="ECO:0000313" key="14">
    <source>
        <dbReference type="EMBL" id="JAF99522.1"/>
    </source>
</evidence>
<keyword evidence="4 10" id="KW-0812">Transmembrane</keyword>
<dbReference type="InterPro" id="IPR058533">
    <property type="entry name" value="Cation_efflux_TM"/>
</dbReference>
<keyword evidence="8 10" id="KW-0472">Membrane</keyword>
<feature type="domain" description="Cation efflux protein transmembrane" evidence="12">
    <location>
        <begin position="4"/>
        <end position="329"/>
    </location>
</feature>
<evidence type="ECO:0000256" key="5">
    <source>
        <dbReference type="ARBA" id="ARBA00022906"/>
    </source>
</evidence>
<keyword evidence="11" id="KW-0732">Signal</keyword>
<evidence type="ECO:0000256" key="11">
    <source>
        <dbReference type="SAM" id="SignalP"/>
    </source>
</evidence>
<dbReference type="PANTHER" id="PTHR11562:SF17">
    <property type="entry name" value="RE54080P-RELATED"/>
    <property type="match status" value="1"/>
</dbReference>
<evidence type="ECO:0000256" key="3">
    <source>
        <dbReference type="ARBA" id="ARBA00022448"/>
    </source>
</evidence>
<organism evidence="14">
    <name type="scientific">Lygus hesperus</name>
    <name type="common">Western plant bug</name>
    <dbReference type="NCBI Taxonomy" id="30085"/>
    <lineage>
        <taxon>Eukaryota</taxon>
        <taxon>Metazoa</taxon>
        <taxon>Ecdysozoa</taxon>
        <taxon>Arthropoda</taxon>
        <taxon>Hexapoda</taxon>
        <taxon>Insecta</taxon>
        <taxon>Pterygota</taxon>
        <taxon>Neoptera</taxon>
        <taxon>Paraneoptera</taxon>
        <taxon>Hemiptera</taxon>
        <taxon>Heteroptera</taxon>
        <taxon>Panheteroptera</taxon>
        <taxon>Cimicomorpha</taxon>
        <taxon>Miridae</taxon>
        <taxon>Mirini</taxon>
        <taxon>Lygus</taxon>
    </lineage>
</organism>
<reference evidence="15" key="3">
    <citation type="journal article" date="2016" name="Gigascience">
        <title>De novo construction of an expanded transcriptome assembly for the western tarnished plant bug, Lygus hesperus.</title>
        <authorList>
            <person name="Tassone E.E."/>
            <person name="Geib S.M."/>
            <person name="Hall B."/>
            <person name="Fabrick J.A."/>
            <person name="Brent C.S."/>
            <person name="Hull J.J."/>
        </authorList>
    </citation>
    <scope>NUCLEOTIDE SEQUENCE</scope>
</reference>
<dbReference type="AlphaFoldDB" id="A0A0A9VZB7"/>
<evidence type="ECO:0000313" key="15">
    <source>
        <dbReference type="EMBL" id="JAQ00166.1"/>
    </source>
</evidence>
<evidence type="ECO:0000256" key="10">
    <source>
        <dbReference type="SAM" id="Phobius"/>
    </source>
</evidence>
<reference evidence="14" key="2">
    <citation type="submission" date="2014-07" db="EMBL/GenBank/DDBJ databases">
        <authorList>
            <person name="Hull J."/>
        </authorList>
    </citation>
    <scope>NUCLEOTIDE SEQUENCE</scope>
</reference>
<sequence>MRVSLLCFIFMCVELVGGYIAKSLSIMTDAAHLLSDLASFIISIVAIFISRKAPTASYSFGFYRAEILGALISVMLIWVLTVALVTEAIERIRNPVPIDGKIMFIISLLGIFVNVVMGLVLLHSGHGHVHGGLPHSDGGHSHSNGGHSHSNGGHSNGDTTASNTLDYIYNTTNTTPNLLPSTDTVPLTEYTKTMNNNLYAVVPNTNIISTHVNRTENSPLLDENSIQNGVPNTTNKDNHVVDTDMKHETESHHDNHSSFAFDDINTNVKAALVHIIGDALQSTGVFIAASLVWWNPTWVIVDPICTIVFSIIVIFTTTRIFKDGIMVLMEGVPSHINHNDILQELRSLPGVIRVHDLHVWSLSIGNPALSVHIIVDNVSKDNILRLSNAILSKRFNIHHSTIQIESPDDPITCNLNAPRQCYRNADEVKAK</sequence>
<feature type="compositionally biased region" description="Low complexity" evidence="9">
    <location>
        <begin position="132"/>
        <end position="158"/>
    </location>
</feature>
<dbReference type="GO" id="GO:0005886">
    <property type="term" value="C:plasma membrane"/>
    <property type="evidence" value="ECO:0007669"/>
    <property type="project" value="TreeGrafter"/>
</dbReference>
<feature type="transmembrane region" description="Helical" evidence="10">
    <location>
        <begin position="300"/>
        <end position="321"/>
    </location>
</feature>
<feature type="transmembrane region" description="Helical" evidence="10">
    <location>
        <begin position="62"/>
        <end position="82"/>
    </location>
</feature>
<dbReference type="GO" id="GO:0005385">
    <property type="term" value="F:zinc ion transmembrane transporter activity"/>
    <property type="evidence" value="ECO:0007669"/>
    <property type="project" value="TreeGrafter"/>
</dbReference>
<evidence type="ECO:0000259" key="12">
    <source>
        <dbReference type="Pfam" id="PF01545"/>
    </source>
</evidence>
<dbReference type="EMBL" id="GBHO01044081">
    <property type="protein sequence ID" value="JAF99522.1"/>
    <property type="molecule type" value="Transcribed_RNA"/>
</dbReference>
<evidence type="ECO:0000256" key="9">
    <source>
        <dbReference type="SAM" id="MobiDB-lite"/>
    </source>
</evidence>
<feature type="chain" id="PRO_5007388942" evidence="11">
    <location>
        <begin position="19"/>
        <end position="431"/>
    </location>
</feature>
<keyword evidence="3" id="KW-0813">Transport</keyword>
<keyword evidence="6 10" id="KW-1133">Transmembrane helix</keyword>
<dbReference type="Pfam" id="PF16916">
    <property type="entry name" value="ZT_dimer"/>
    <property type="match status" value="1"/>
</dbReference>
<feature type="transmembrane region" description="Helical" evidence="10">
    <location>
        <begin position="102"/>
        <end position="122"/>
    </location>
</feature>
<evidence type="ECO:0000256" key="1">
    <source>
        <dbReference type="ARBA" id="ARBA00004141"/>
    </source>
</evidence>
<comment type="subcellular location">
    <subcellularLocation>
        <location evidence="1">Membrane</location>
        <topology evidence="1">Multi-pass membrane protein</topology>
    </subcellularLocation>
</comment>
<feature type="domain" description="Cation efflux protein cytoplasmic" evidence="13">
    <location>
        <begin position="333"/>
        <end position="406"/>
    </location>
</feature>
<keyword evidence="7" id="KW-0406">Ion transport</keyword>
<evidence type="ECO:0000256" key="2">
    <source>
        <dbReference type="ARBA" id="ARBA00008873"/>
    </source>
</evidence>
<name>A0A0A9VZB7_LYGHE</name>
<dbReference type="PANTHER" id="PTHR11562">
    <property type="entry name" value="CATION EFFLUX PROTEIN/ ZINC TRANSPORTER"/>
    <property type="match status" value="1"/>
</dbReference>
<dbReference type="EMBL" id="GDHC01018463">
    <property type="protein sequence ID" value="JAQ00166.1"/>
    <property type="molecule type" value="Transcribed_RNA"/>
</dbReference>
<feature type="signal peptide" evidence="11">
    <location>
        <begin position="1"/>
        <end position="18"/>
    </location>
</feature>
<dbReference type="InterPro" id="IPR027469">
    <property type="entry name" value="Cation_efflux_TMD_sf"/>
</dbReference>
<comment type="similarity">
    <text evidence="2">Belongs to the cation diffusion facilitator (CDF) transporter (TC 2.A.4) family. SLC30A subfamily.</text>
</comment>
<dbReference type="InterPro" id="IPR036837">
    <property type="entry name" value="Cation_efflux_CTD_sf"/>
</dbReference>
<keyword evidence="5" id="KW-0862">Zinc</keyword>
<feature type="region of interest" description="Disordered" evidence="9">
    <location>
        <begin position="132"/>
        <end position="162"/>
    </location>
</feature>
<evidence type="ECO:0000256" key="4">
    <source>
        <dbReference type="ARBA" id="ARBA00022692"/>
    </source>
</evidence>
<dbReference type="InterPro" id="IPR050681">
    <property type="entry name" value="CDF/SLC30A"/>
</dbReference>
<accession>A0A0A9VZB7</accession>
<protein>
    <submittedName>
        <fullName evidence="14">Zinc transporter 8</fullName>
    </submittedName>
</protein>
<dbReference type="InterPro" id="IPR002524">
    <property type="entry name" value="Cation_efflux"/>
</dbReference>
<evidence type="ECO:0000256" key="6">
    <source>
        <dbReference type="ARBA" id="ARBA00022989"/>
    </source>
</evidence>
<proteinExistence type="inferred from homology"/>
<dbReference type="Pfam" id="PF01545">
    <property type="entry name" value="Cation_efflux"/>
    <property type="match status" value="1"/>
</dbReference>
<evidence type="ECO:0000256" key="8">
    <source>
        <dbReference type="ARBA" id="ARBA00023136"/>
    </source>
</evidence>
<dbReference type="SUPFAM" id="SSF161111">
    <property type="entry name" value="Cation efflux protein transmembrane domain-like"/>
    <property type="match status" value="1"/>
</dbReference>